<keyword evidence="3" id="KW-1185">Reference proteome</keyword>
<dbReference type="SUPFAM" id="SSF50475">
    <property type="entry name" value="FMN-binding split barrel"/>
    <property type="match status" value="1"/>
</dbReference>
<proteinExistence type="predicted"/>
<dbReference type="PANTHER" id="PTHR42815">
    <property type="entry name" value="FAD-BINDING, PUTATIVE (AFU_ORTHOLOGUE AFUA_6G07600)-RELATED"/>
    <property type="match status" value="1"/>
</dbReference>
<evidence type="ECO:0000259" key="1">
    <source>
        <dbReference type="Pfam" id="PF01243"/>
    </source>
</evidence>
<reference evidence="2 3" key="1">
    <citation type="submission" date="2017-07" db="EMBL/GenBank/DDBJ databases">
        <title>Elstera cyanobacteriorum sp. nov., a novel bacterium isolated from cyanobacterial aggregates in a eutrophic lake.</title>
        <authorList>
            <person name="Cai H."/>
        </authorList>
    </citation>
    <scope>NUCLEOTIDE SEQUENCE [LARGE SCALE GENOMIC DNA]</scope>
    <source>
        <strain evidence="2 3">TH019</strain>
    </source>
</reference>
<name>A0A255XIS9_9PROT</name>
<dbReference type="Proteomes" id="UP000216361">
    <property type="component" value="Unassembled WGS sequence"/>
</dbReference>
<dbReference type="OrthoDB" id="9790331at2"/>
<evidence type="ECO:0000313" key="2">
    <source>
        <dbReference type="EMBL" id="OYQ16879.1"/>
    </source>
</evidence>
<dbReference type="Gene3D" id="2.30.110.10">
    <property type="entry name" value="Electron Transport, Fmn-binding Protein, Chain A"/>
    <property type="match status" value="1"/>
</dbReference>
<dbReference type="PANTHER" id="PTHR42815:SF2">
    <property type="entry name" value="FAD-BINDING, PUTATIVE (AFU_ORTHOLOGUE AFUA_6G07600)-RELATED"/>
    <property type="match status" value="1"/>
</dbReference>
<accession>A0A255XIS9</accession>
<protein>
    <submittedName>
        <fullName evidence="2">Pyridoxamine 5'-phosphate oxidase</fullName>
    </submittedName>
</protein>
<dbReference type="AlphaFoldDB" id="A0A255XIS9"/>
<sequence length="202" mass="22486">MSQSPSSDIAFTPSVKALQTRLGSRAQYAKMEARGEFRTEVSADLTLFLAAQRSFYLATATADGQPYIQHRGGPPGFLKTLDSETLGFADYRGNRQYLSWGNLLDNPKVHLFFMDYTHRRRIKLWGTAQVIEDDPDLIARLHDPMAEGVPERAILIRVAAWDINCPQHIPQRFEAADVADALAARDARIADLEAQIAALTQG</sequence>
<feature type="domain" description="Pyridoxamine 5'-phosphate oxidase N-terminal" evidence="1">
    <location>
        <begin position="48"/>
        <end position="147"/>
    </location>
</feature>
<evidence type="ECO:0000313" key="3">
    <source>
        <dbReference type="Proteomes" id="UP000216361"/>
    </source>
</evidence>
<dbReference type="RefSeq" id="WP_094410517.1">
    <property type="nucleotide sequence ID" value="NZ_BMJZ01000003.1"/>
</dbReference>
<organism evidence="2 3">
    <name type="scientific">Elstera cyanobacteriorum</name>
    <dbReference type="NCBI Taxonomy" id="2022747"/>
    <lineage>
        <taxon>Bacteria</taxon>
        <taxon>Pseudomonadati</taxon>
        <taxon>Pseudomonadota</taxon>
        <taxon>Alphaproteobacteria</taxon>
        <taxon>Rhodospirillales</taxon>
        <taxon>Rhodospirillaceae</taxon>
        <taxon>Elstera</taxon>
    </lineage>
</organism>
<dbReference type="Pfam" id="PF01243">
    <property type="entry name" value="PNPOx_N"/>
    <property type="match status" value="1"/>
</dbReference>
<gene>
    <name evidence="2" type="ORF">CHR90_18080</name>
</gene>
<dbReference type="EMBL" id="NOXS01000035">
    <property type="protein sequence ID" value="OYQ16879.1"/>
    <property type="molecule type" value="Genomic_DNA"/>
</dbReference>
<comment type="caution">
    <text evidence="2">The sequence shown here is derived from an EMBL/GenBank/DDBJ whole genome shotgun (WGS) entry which is preliminary data.</text>
</comment>
<dbReference type="InterPro" id="IPR012349">
    <property type="entry name" value="Split_barrel_FMN-bd"/>
</dbReference>
<dbReference type="InterPro" id="IPR011576">
    <property type="entry name" value="Pyridox_Oxase_N"/>
</dbReference>